<proteinExistence type="predicted"/>
<evidence type="ECO:0000256" key="1">
    <source>
        <dbReference type="ARBA" id="ARBA00004651"/>
    </source>
</evidence>
<dbReference type="AlphaFoldDB" id="A0A4V1G3Z8"/>
<evidence type="ECO:0000256" key="6">
    <source>
        <dbReference type="ARBA" id="ARBA00022989"/>
    </source>
</evidence>
<reference evidence="10 11" key="1">
    <citation type="submission" date="2019-05" db="EMBL/GenBank/DDBJ databases">
        <authorList>
            <person name="Chen C."/>
        </authorList>
    </citation>
    <scope>NUCLEOTIDE SEQUENCE [LARGE SCALE GENOMIC DNA]</scope>
    <source>
        <strain evidence="10 11">HB172198</strain>
    </source>
</reference>
<evidence type="ECO:0000259" key="9">
    <source>
        <dbReference type="Pfam" id="PF13231"/>
    </source>
</evidence>
<feature type="domain" description="Glycosyltransferase RgtA/B/C/D-like" evidence="9">
    <location>
        <begin position="79"/>
        <end position="236"/>
    </location>
</feature>
<sequence length="439" mass="49315">MLYSYLQEDRVKKQLYPVVLAVFLISVVVVLYHGNGLFLGDPEKLNNDDVKYIHTARVLLNEGTLVYNSGEAPSAFIMPGLPLLLSGFMAVFGQEQGGVTAFRVFQSVLQAASIVLIYLLSRYTFSHHKVAMLGVVIAALYIPDYFTSGSILTESSFRTLILMLLCAMITAVHTKKIRWYLAVGLLTAAAAYFKPQASLFPCMLLFIWLAHRYTLKEIVRFTLVVIGSYILLLIPWWIRNLVTFGEFILFTSSAGSPFLLGTMISYELPPAGFFTAYPQYDPKTVFEGSDAAAIQKGMDILKYGFTVQPLTYLYHYSIGRFEALYLVPFYLKDLFSIPKPFVQIMQQVIVYTGLVGIVWASVRKVGKSMLPLLLLLIYFTLIHLPFVAMSRYGYPTSIVFILFSGYAFMRLYGAITNKPGTNKEESAHAQGTRHHSGLQ</sequence>
<evidence type="ECO:0000256" key="2">
    <source>
        <dbReference type="ARBA" id="ARBA00022475"/>
    </source>
</evidence>
<dbReference type="KEGG" id="palo:E6C60_2231"/>
<feature type="transmembrane region" description="Helical" evidence="8">
    <location>
        <begin position="369"/>
        <end position="388"/>
    </location>
</feature>
<dbReference type="EMBL" id="CP040396">
    <property type="protein sequence ID" value="QCT02944.1"/>
    <property type="molecule type" value="Genomic_DNA"/>
</dbReference>
<dbReference type="InterPro" id="IPR038731">
    <property type="entry name" value="RgtA/B/C-like"/>
</dbReference>
<feature type="transmembrane region" description="Helical" evidence="8">
    <location>
        <begin position="75"/>
        <end position="93"/>
    </location>
</feature>
<evidence type="ECO:0000256" key="7">
    <source>
        <dbReference type="ARBA" id="ARBA00023136"/>
    </source>
</evidence>
<dbReference type="GO" id="GO:0009103">
    <property type="term" value="P:lipopolysaccharide biosynthetic process"/>
    <property type="evidence" value="ECO:0007669"/>
    <property type="project" value="UniProtKB-ARBA"/>
</dbReference>
<evidence type="ECO:0000256" key="4">
    <source>
        <dbReference type="ARBA" id="ARBA00022679"/>
    </source>
</evidence>
<feature type="transmembrane region" description="Helical" evidence="8">
    <location>
        <begin position="344"/>
        <end position="362"/>
    </location>
</feature>
<organism evidence="10 11">
    <name type="scientific">Paenibacillus algicola</name>
    <dbReference type="NCBI Taxonomy" id="2565926"/>
    <lineage>
        <taxon>Bacteria</taxon>
        <taxon>Bacillati</taxon>
        <taxon>Bacillota</taxon>
        <taxon>Bacilli</taxon>
        <taxon>Bacillales</taxon>
        <taxon>Paenibacillaceae</taxon>
        <taxon>Paenibacillus</taxon>
    </lineage>
</organism>
<keyword evidence="5 8" id="KW-0812">Transmembrane</keyword>
<accession>A0A4V1G3Z8</accession>
<dbReference type="Proteomes" id="UP000300879">
    <property type="component" value="Chromosome"/>
</dbReference>
<dbReference type="InterPro" id="IPR050297">
    <property type="entry name" value="LipidA_mod_glycosyltrf_83"/>
</dbReference>
<dbReference type="GO" id="GO:0016763">
    <property type="term" value="F:pentosyltransferase activity"/>
    <property type="evidence" value="ECO:0007669"/>
    <property type="project" value="TreeGrafter"/>
</dbReference>
<keyword evidence="4 10" id="KW-0808">Transferase</keyword>
<dbReference type="PANTHER" id="PTHR33908">
    <property type="entry name" value="MANNOSYLTRANSFERASE YKCB-RELATED"/>
    <property type="match status" value="1"/>
</dbReference>
<dbReference type="PANTHER" id="PTHR33908:SF11">
    <property type="entry name" value="MEMBRANE PROTEIN"/>
    <property type="match status" value="1"/>
</dbReference>
<comment type="subcellular location">
    <subcellularLocation>
        <location evidence="1">Cell membrane</location>
        <topology evidence="1">Multi-pass membrane protein</topology>
    </subcellularLocation>
</comment>
<feature type="transmembrane region" description="Helical" evidence="8">
    <location>
        <begin position="394"/>
        <end position="413"/>
    </location>
</feature>
<keyword evidence="6 8" id="KW-1133">Transmembrane helix</keyword>
<feature type="transmembrane region" description="Helical" evidence="8">
    <location>
        <begin position="179"/>
        <end position="206"/>
    </location>
</feature>
<dbReference type="Pfam" id="PF13231">
    <property type="entry name" value="PMT_2"/>
    <property type="match status" value="1"/>
</dbReference>
<dbReference type="GO" id="GO:0005886">
    <property type="term" value="C:plasma membrane"/>
    <property type="evidence" value="ECO:0007669"/>
    <property type="project" value="UniProtKB-SubCell"/>
</dbReference>
<evidence type="ECO:0000256" key="5">
    <source>
        <dbReference type="ARBA" id="ARBA00022692"/>
    </source>
</evidence>
<feature type="transmembrane region" description="Helical" evidence="8">
    <location>
        <begin position="218"/>
        <end position="238"/>
    </location>
</feature>
<feature type="transmembrane region" description="Helical" evidence="8">
    <location>
        <begin position="100"/>
        <end position="120"/>
    </location>
</feature>
<keyword evidence="2" id="KW-1003">Cell membrane</keyword>
<evidence type="ECO:0000313" key="11">
    <source>
        <dbReference type="Proteomes" id="UP000300879"/>
    </source>
</evidence>
<evidence type="ECO:0000256" key="8">
    <source>
        <dbReference type="SAM" id="Phobius"/>
    </source>
</evidence>
<keyword evidence="3 10" id="KW-0328">Glycosyltransferase</keyword>
<feature type="transmembrane region" description="Helical" evidence="8">
    <location>
        <begin position="15"/>
        <end position="34"/>
    </location>
</feature>
<evidence type="ECO:0000313" key="10">
    <source>
        <dbReference type="EMBL" id="QCT02944.1"/>
    </source>
</evidence>
<protein>
    <submittedName>
        <fullName evidence="10">Dolichyl-phosphate-mannose-protein mannosyltransferase</fullName>
    </submittedName>
</protein>
<keyword evidence="11" id="KW-1185">Reference proteome</keyword>
<keyword evidence="7 8" id="KW-0472">Membrane</keyword>
<evidence type="ECO:0000256" key="3">
    <source>
        <dbReference type="ARBA" id="ARBA00022676"/>
    </source>
</evidence>
<name>A0A4V1G3Z8_9BACL</name>
<gene>
    <name evidence="10" type="ORF">E6C60_2231</name>
</gene>
<feature type="transmembrane region" description="Helical" evidence="8">
    <location>
        <begin position="155"/>
        <end position="173"/>
    </location>
</feature>
<feature type="transmembrane region" description="Helical" evidence="8">
    <location>
        <begin position="126"/>
        <end position="143"/>
    </location>
</feature>